<sequence length="141" mass="15147">MFNLSCGTSHYSAAPAEAHVFRLRIPLSDGTLSAGTRPVLRVSTIARQGRTAIFVQVTKQPKSDGEWLIGLPVEVIVNNIPGQTDLAGCVNCSSMMTLEVPAEVPNWTISDDGFIAGKIVPALCKNYKFGARTVERDSALD</sequence>
<evidence type="ECO:0000313" key="1">
    <source>
        <dbReference type="EMBL" id="BCU02906.1"/>
    </source>
</evidence>
<dbReference type="Proteomes" id="UP001253637">
    <property type="component" value="Segment"/>
</dbReference>
<name>A0A811BPJ6_9VIRU</name>
<evidence type="ECO:0000313" key="2">
    <source>
        <dbReference type="Proteomes" id="UP001253637"/>
    </source>
</evidence>
<accession>A0A811BPJ6</accession>
<organism evidence="1 2">
    <name type="scientific">Pandoravirus japonicus</name>
    <dbReference type="NCBI Taxonomy" id="2823154"/>
    <lineage>
        <taxon>Viruses</taxon>
        <taxon>Pandoravirus</taxon>
    </lineage>
</organism>
<protein>
    <submittedName>
        <fullName evidence="1">Uncharacterized protein</fullName>
    </submittedName>
</protein>
<dbReference type="EMBL" id="LC625835">
    <property type="protein sequence ID" value="BCU02906.1"/>
    <property type="molecule type" value="Genomic_DNA"/>
</dbReference>
<reference evidence="1" key="1">
    <citation type="submission" date="2021-04" db="EMBL/GenBank/DDBJ databases">
        <title>Draft Genome Sequence of Pandoravirus japonicus, Isolated from the Sabaishi River of Niigata, Japan.</title>
        <authorList>
            <person name="Hosokawa N."/>
            <person name="Takahashi H."/>
            <person name="Aoki K."/>
            <person name="Takemura M."/>
        </authorList>
    </citation>
    <scope>NUCLEOTIDE SEQUENCE</scope>
</reference>
<proteinExistence type="predicted"/>